<dbReference type="InterPro" id="IPR036291">
    <property type="entry name" value="NAD(P)-bd_dom_sf"/>
</dbReference>
<dbReference type="SUPFAM" id="SSF51735">
    <property type="entry name" value="NAD(P)-binding Rossmann-fold domains"/>
    <property type="match status" value="1"/>
</dbReference>
<organism evidence="2 3">
    <name type="scientific">Chelativorans salis</name>
    <dbReference type="NCBI Taxonomy" id="2978478"/>
    <lineage>
        <taxon>Bacteria</taxon>
        <taxon>Pseudomonadati</taxon>
        <taxon>Pseudomonadota</taxon>
        <taxon>Alphaproteobacteria</taxon>
        <taxon>Hyphomicrobiales</taxon>
        <taxon>Phyllobacteriaceae</taxon>
        <taxon>Chelativorans</taxon>
    </lineage>
</organism>
<dbReference type="PANTHER" id="PTHR43574">
    <property type="entry name" value="EPIMERASE-RELATED"/>
    <property type="match status" value="1"/>
</dbReference>
<evidence type="ECO:0000256" key="1">
    <source>
        <dbReference type="ARBA" id="ARBA00023027"/>
    </source>
</evidence>
<sequence length="299" mass="32489">MSARVFIFGAGYSAQAFAGEIAGEVGFIGGTTRSEEKAGTLIGKGIQPFVYTGDGLSEDILEALRATTHLLVSIAPGASGDPVLTDLQAAGSKVMPTLQWAAYLSTVGVYGDHDGAWVDEESQCRPTSRRSKWRLDAERAWAAFSQETKTPVAILRLSGIHGPGRNAFVNFAAGTARRIVKPGQVFNRVHVADIAGALRHLMHERADGIYNVTDDLPAPPQDVVAYAARLMGVEPPPEIAFEDADMSPMARSFYGECKRASNRKLKEKGYRLRYPNYRKALEAMWRAKAWKGESAANML</sequence>
<reference evidence="2 3" key="1">
    <citation type="submission" date="2022-09" db="EMBL/GenBank/DDBJ databases">
        <title>Chelativorans salina sp. nov., a novel slightly halophilic bacterium isolated from a saline lake sediment enrichment.</title>
        <authorList>
            <person name="Gao L."/>
            <person name="Fang B.-Z."/>
            <person name="Li W.-J."/>
        </authorList>
    </citation>
    <scope>NUCLEOTIDE SEQUENCE [LARGE SCALE GENOMIC DNA]</scope>
    <source>
        <strain evidence="2 3">EGI FJ00035</strain>
    </source>
</reference>
<evidence type="ECO:0000313" key="3">
    <source>
        <dbReference type="Proteomes" id="UP001320831"/>
    </source>
</evidence>
<evidence type="ECO:0000313" key="2">
    <source>
        <dbReference type="EMBL" id="MCT7378552.1"/>
    </source>
</evidence>
<name>A0ABT2LXG0_9HYPH</name>
<accession>A0ABT2LXG0</accession>
<comment type="caution">
    <text evidence="2">The sequence shown here is derived from an EMBL/GenBank/DDBJ whole genome shotgun (WGS) entry which is preliminary data.</text>
</comment>
<dbReference type="CDD" id="cd05266">
    <property type="entry name" value="SDR_a4"/>
    <property type="match status" value="1"/>
</dbReference>
<dbReference type="Proteomes" id="UP001320831">
    <property type="component" value="Unassembled WGS sequence"/>
</dbReference>
<dbReference type="EMBL" id="JAOCZP010000015">
    <property type="protein sequence ID" value="MCT7378552.1"/>
    <property type="molecule type" value="Genomic_DNA"/>
</dbReference>
<dbReference type="Gene3D" id="3.40.50.720">
    <property type="entry name" value="NAD(P)-binding Rossmann-like Domain"/>
    <property type="match status" value="1"/>
</dbReference>
<keyword evidence="3" id="KW-1185">Reference proteome</keyword>
<keyword evidence="1" id="KW-0520">NAD</keyword>
<dbReference type="RefSeq" id="WP_260907549.1">
    <property type="nucleotide sequence ID" value="NZ_JAOCZP010000015.1"/>
</dbReference>
<gene>
    <name evidence="2" type="ORF">N5A92_26420</name>
</gene>
<proteinExistence type="predicted"/>
<protein>
    <submittedName>
        <fullName evidence="2">SDR family oxidoreductase</fullName>
    </submittedName>
</protein>